<reference evidence="3 4" key="1">
    <citation type="submission" date="2011-02" db="EMBL/GenBank/DDBJ databases">
        <authorList>
            <person name="Nelson K.E."/>
            <person name="Sutton G."/>
            <person name="Torralba M."/>
            <person name="Durkin S."/>
            <person name="Harkins D."/>
            <person name="Montgomery R."/>
            <person name="Ziemer C."/>
            <person name="Klaassens E."/>
            <person name="Ocuiv P."/>
            <person name="Morrison M."/>
        </authorList>
    </citation>
    <scope>NUCLEOTIDE SEQUENCE [LARGE SCALE GENOMIC DNA]</scope>
    <source>
        <strain evidence="3 4">8</strain>
    </source>
</reference>
<dbReference type="Proteomes" id="UP000004259">
    <property type="component" value="Unassembled WGS sequence"/>
</dbReference>
<evidence type="ECO:0000256" key="1">
    <source>
        <dbReference type="SAM" id="MobiDB-lite"/>
    </source>
</evidence>
<organism evidence="3 4">
    <name type="scientific">Ruminococcus albus 8</name>
    <dbReference type="NCBI Taxonomy" id="246199"/>
    <lineage>
        <taxon>Bacteria</taxon>
        <taxon>Bacillati</taxon>
        <taxon>Bacillota</taxon>
        <taxon>Clostridia</taxon>
        <taxon>Eubacteriales</taxon>
        <taxon>Oscillospiraceae</taxon>
        <taxon>Ruminococcus</taxon>
    </lineage>
</organism>
<sequence>MFGNVKVNYTPCKSKVAVERTAHYILGKLPQQIKDGVIKTAPNLYWGINCDRDNFPRDVMMTRKLFGKRNSGNANLSYQISISFSPEDRDKLTNEEVFRITKDFAEKFFQGYEVLFAVHIDKPHPHAHFLIGNCHTVTGKAFRRNERDLYNMCEYLGEQCQKRGLTHSMREEYYNHDLDDSPDKETFAEKQMKAKGKETFKDELREVIRIECADPNNRTLEDVVNALMKHYHVECRVKGNTISYRHPNYTDKSGKLVSVRGSKLGDKYTVKGINYELGKDQRGREDQELAGTAVITETRRGSDNIRENRQDNTTRNDSSVQSGKPSTTSGTGRTQDGKQIRSTGDTGATTNGIQAGDSTGTGTSAGDRQHQGESTSTVRSLGSEHSERQSGRESSSDGIGSSGDVRSFEDLFREYEQRNGTPERKRKPQPEPARDVRKNRRKRNEPGGR</sequence>
<feature type="region of interest" description="Disordered" evidence="1">
    <location>
        <begin position="282"/>
        <end position="449"/>
    </location>
</feature>
<dbReference type="OrthoDB" id="9762440at2"/>
<feature type="domain" description="MobA/VirD2-like nuclease" evidence="2">
    <location>
        <begin position="45"/>
        <end position="165"/>
    </location>
</feature>
<gene>
    <name evidence="3" type="ORF">CUS_5194</name>
</gene>
<evidence type="ECO:0000259" key="2">
    <source>
        <dbReference type="Pfam" id="PF03432"/>
    </source>
</evidence>
<dbReference type="eggNOG" id="COG3843">
    <property type="taxonomic scope" value="Bacteria"/>
</dbReference>
<evidence type="ECO:0000313" key="3">
    <source>
        <dbReference type="EMBL" id="EGC02424.1"/>
    </source>
</evidence>
<feature type="compositionally biased region" description="Polar residues" evidence="1">
    <location>
        <begin position="315"/>
        <end position="334"/>
    </location>
</feature>
<dbReference type="InterPro" id="IPR005094">
    <property type="entry name" value="Endonuclease_MobA/VirD2"/>
</dbReference>
<evidence type="ECO:0000313" key="4">
    <source>
        <dbReference type="Proteomes" id="UP000004259"/>
    </source>
</evidence>
<feature type="compositionally biased region" description="Polar residues" evidence="1">
    <location>
        <begin position="340"/>
        <end position="353"/>
    </location>
</feature>
<comment type="caution">
    <text evidence="3">The sequence shown here is derived from an EMBL/GenBank/DDBJ whole genome shotgun (WGS) entry which is preliminary data.</text>
</comment>
<feature type="compositionally biased region" description="Low complexity" evidence="1">
    <location>
        <begin position="396"/>
        <end position="405"/>
    </location>
</feature>
<dbReference type="AlphaFoldDB" id="E9SE38"/>
<feature type="compositionally biased region" description="Basic and acidic residues" evidence="1">
    <location>
        <begin position="382"/>
        <end position="395"/>
    </location>
</feature>
<feature type="compositionally biased region" description="Low complexity" evidence="1">
    <location>
        <begin position="355"/>
        <end position="366"/>
    </location>
</feature>
<keyword evidence="4" id="KW-1185">Reference proteome</keyword>
<dbReference type="EMBL" id="ADKM02000094">
    <property type="protein sequence ID" value="EGC02424.1"/>
    <property type="molecule type" value="Genomic_DNA"/>
</dbReference>
<protein>
    <submittedName>
        <fullName evidence="3">Relaxase/mobilization nuclease domain protein</fullName>
    </submittedName>
</protein>
<dbReference type="Gene3D" id="3.30.930.30">
    <property type="match status" value="1"/>
</dbReference>
<proteinExistence type="predicted"/>
<name>E9SE38_RUMAL</name>
<feature type="compositionally biased region" description="Basic and acidic residues" evidence="1">
    <location>
        <begin position="297"/>
        <end position="314"/>
    </location>
</feature>
<dbReference type="STRING" id="246199.CUS_5194"/>
<dbReference type="Pfam" id="PF03432">
    <property type="entry name" value="Relaxase"/>
    <property type="match status" value="1"/>
</dbReference>
<feature type="compositionally biased region" description="Basic and acidic residues" evidence="1">
    <location>
        <begin position="406"/>
        <end position="436"/>
    </location>
</feature>
<dbReference type="RefSeq" id="WP_002850909.1">
    <property type="nucleotide sequence ID" value="NZ_JAJFOM010000001.1"/>
</dbReference>
<accession>E9SE38</accession>